<keyword evidence="7 16" id="KW-0808">Transferase</keyword>
<dbReference type="GO" id="GO:0098552">
    <property type="term" value="C:side of membrane"/>
    <property type="evidence" value="ECO:0007669"/>
    <property type="project" value="UniProtKB-KW"/>
</dbReference>
<evidence type="ECO:0000256" key="9">
    <source>
        <dbReference type="ARBA" id="ARBA00022980"/>
    </source>
</evidence>
<dbReference type="EMBL" id="JAEUBD010001571">
    <property type="protein sequence ID" value="KAH3658685.1"/>
    <property type="molecule type" value="Genomic_DNA"/>
</dbReference>
<comment type="subunit">
    <text evidence="14">Component of the small ribosomal subunit (SSU). Mature ribosomes consist of a small (40S) and a large (60S) subunit. The 40S subunit contains about 32 different proteins and 1 molecule of RNA (18S). The 60S subunit contains 45 different proteins and 3 molecules of RNA (25S, 5.8S and 5S).</text>
</comment>
<evidence type="ECO:0000256" key="13">
    <source>
        <dbReference type="ARBA" id="ARBA00023288"/>
    </source>
</evidence>
<dbReference type="PANTHER" id="PTHR31468">
    <property type="entry name" value="1,3-BETA-GLUCANOSYLTRANSFERASE GAS1"/>
    <property type="match status" value="1"/>
</dbReference>
<dbReference type="Gene3D" id="3.30.1490.10">
    <property type="match status" value="1"/>
</dbReference>
<comment type="similarity">
    <text evidence="4 15">Belongs to the universal ribosomal protein uS8 family.</text>
</comment>
<evidence type="ECO:0000256" key="7">
    <source>
        <dbReference type="ARBA" id="ARBA00022679"/>
    </source>
</evidence>
<comment type="function">
    <text evidence="1">Component of the ribosome, a large ribonucleoprotein complex responsible for the synthesis of proteins in the cell. The small ribosomal subunit (SSU) binds messenger RNAs (mRNAs) and translates the encoded message by selecting cognate aminoacyl-transfer RNA (tRNA) molecules. The large subunit (LSU) contains the ribosomal catalytic site termed the peptidyl transferase center (PTC), which catalyzes the formation of peptide bonds, thereby polymerizing the amino acids delivered by tRNAs into a polypeptide chain. The nascent polypeptides leave the ribosome through a tunnel in the LSU and interact with protein factors that function in enzymatic processing, targeting, and the membrane insertion of nascent chains at the exit of the ribosomal tunnel.</text>
</comment>
<dbReference type="Gene3D" id="3.30.1370.30">
    <property type="match status" value="1"/>
</dbReference>
<dbReference type="GO" id="GO:0022627">
    <property type="term" value="C:cytosolic small ribosomal subunit"/>
    <property type="evidence" value="ECO:0007669"/>
    <property type="project" value="UniProtKB-ARBA"/>
</dbReference>
<keyword evidence="6 16" id="KW-0336">GPI-anchor</keyword>
<comment type="function">
    <text evidence="16">Splits internally a 1,3-beta-glucan molecule and transfers the newly generated reducing end (the donor) to the non-reducing end of another 1,3-beta-glucan molecule (the acceptor) forming a 1,3-beta linkage, resulting in the elongation of 1,3-beta-glucan chains in the cell wall.</text>
</comment>
<evidence type="ECO:0000313" key="19">
    <source>
        <dbReference type="Proteomes" id="UP000788993"/>
    </source>
</evidence>
<dbReference type="GO" id="GO:0071970">
    <property type="term" value="P:fungal-type cell wall (1-&gt;3)-beta-D-glucan biosynthetic process"/>
    <property type="evidence" value="ECO:0007669"/>
    <property type="project" value="TreeGrafter"/>
</dbReference>
<evidence type="ECO:0000256" key="2">
    <source>
        <dbReference type="ARBA" id="ARBA00004196"/>
    </source>
</evidence>
<dbReference type="InterPro" id="IPR047863">
    <property type="entry name" value="Ribosomal_uS8_CS"/>
</dbReference>
<keyword evidence="12 15" id="KW-0687">Ribonucleoprotein</keyword>
<evidence type="ECO:0000256" key="3">
    <source>
        <dbReference type="ARBA" id="ARBA00004589"/>
    </source>
</evidence>
<dbReference type="GO" id="GO:0042124">
    <property type="term" value="F:1,3-beta-glucanosyltransferase activity"/>
    <property type="evidence" value="ECO:0007669"/>
    <property type="project" value="TreeGrafter"/>
</dbReference>
<reference evidence="18" key="2">
    <citation type="submission" date="2021-01" db="EMBL/GenBank/DDBJ databases">
        <authorList>
            <person name="Schikora-Tamarit M.A."/>
        </authorList>
    </citation>
    <scope>NUCLEOTIDE SEQUENCE</scope>
    <source>
        <strain evidence="18">NCAIM Y.01608</strain>
    </source>
</reference>
<evidence type="ECO:0000256" key="15">
    <source>
        <dbReference type="RuleBase" id="RU003660"/>
    </source>
</evidence>
<protein>
    <recommendedName>
        <fullName evidence="16">1,3-beta-glucanosyltransferase</fullName>
        <ecNumber evidence="16">2.4.1.-</ecNumber>
    </recommendedName>
</protein>
<comment type="caution">
    <text evidence="18">The sequence shown here is derived from an EMBL/GenBank/DDBJ whole genome shotgun (WGS) entry which is preliminary data.</text>
</comment>
<comment type="similarity">
    <text evidence="5 16">Belongs to the glycosyl hydrolase 72 family.</text>
</comment>
<sequence length="549" mass="61599">MTRTSVLADALNAINNAEKTGKRQVLIRPSSKVIIKFLQVMQKHGKSGKIVIQLNGRLNKCGVISPRYNVKINDIEKWTDNLLPARQFGYVILTTSAGIMDHDEAKRKHVAGKILGFVEYSRSSLDLIGQFFIKGVDYQPGGSSAVNHMSDPLSDVSKCARDIVLFQMLGINTIRVYSINPDLDHDKCMTLLAAAGIYLVLDVNSPLPSQHLNRYEPWSTYNTDYLSHIFKTVEVFSGYNNTLAFFAGNEIVNDKLSAKVSPAYIKAVVRDLKDYISYQVPRKIPVGYSAADDLSYRISLAKYLECYESSPSESVDFYGVNTYQWCGEQTFQSSGYNILVNDYQDYSIPIFFSEYGCNEVLPRQFTEVSSIYSSQMSSVFSGGLVYEFAQEPNNYGLVDYDKDGNVLLLSDFHSFREQMSKAIDPPAPKRPTLQTQGKSDSGLFGKGSRNRHQKSKVCEVQYQNLDITSGVPQSLGADLISNGVRKASKGKYVSVTEEDMTSKYKIFDVDGKLILENAKIKVVPEPRVETNPVIWNNRKLKLLSPKWDD</sequence>
<evidence type="ECO:0000256" key="11">
    <source>
        <dbReference type="ARBA" id="ARBA00023180"/>
    </source>
</evidence>
<evidence type="ECO:0000256" key="17">
    <source>
        <dbReference type="SAM" id="MobiDB-lite"/>
    </source>
</evidence>
<dbReference type="Proteomes" id="UP000788993">
    <property type="component" value="Unassembled WGS sequence"/>
</dbReference>
<dbReference type="EC" id="2.4.1.-" evidence="16"/>
<dbReference type="InterPro" id="IPR004886">
    <property type="entry name" value="Glucanosyltransferase"/>
</dbReference>
<dbReference type="GO" id="GO:0006412">
    <property type="term" value="P:translation"/>
    <property type="evidence" value="ECO:0007669"/>
    <property type="project" value="InterPro"/>
</dbReference>
<dbReference type="GO" id="GO:0005886">
    <property type="term" value="C:plasma membrane"/>
    <property type="evidence" value="ECO:0007669"/>
    <property type="project" value="UniProtKB-SubCell"/>
</dbReference>
<comment type="subcellular location">
    <subcellularLocation>
        <location evidence="2">Cell envelope</location>
    </subcellularLocation>
    <subcellularLocation>
        <location evidence="16">Cell membrane</location>
        <topology evidence="16">Lipid-anchor</topology>
        <topology evidence="16">GPI-anchor</topology>
    </subcellularLocation>
    <subcellularLocation>
        <location evidence="3">Membrane</location>
        <topology evidence="3">Lipid-anchor</topology>
        <topology evidence="3">GPI-anchor</topology>
    </subcellularLocation>
</comment>
<dbReference type="SUPFAM" id="SSF51445">
    <property type="entry name" value="(Trans)glycosidases"/>
    <property type="match status" value="1"/>
</dbReference>
<dbReference type="InterPro" id="IPR000630">
    <property type="entry name" value="Ribosomal_uS8"/>
</dbReference>
<evidence type="ECO:0000256" key="10">
    <source>
        <dbReference type="ARBA" id="ARBA00023136"/>
    </source>
</evidence>
<dbReference type="PANTHER" id="PTHR31468:SF14">
    <property type="entry name" value="1,3-BETA-GLUCANOSYLTRANSFERASE GAS4"/>
    <property type="match status" value="1"/>
</dbReference>
<keyword evidence="9 15" id="KW-0689">Ribosomal protein</keyword>
<evidence type="ECO:0000256" key="5">
    <source>
        <dbReference type="ARBA" id="ARBA00007528"/>
    </source>
</evidence>
<dbReference type="Pfam" id="PF00410">
    <property type="entry name" value="Ribosomal_S8"/>
    <property type="match status" value="1"/>
</dbReference>
<name>A0A9P8SY85_9ASCO</name>
<evidence type="ECO:0000313" key="18">
    <source>
        <dbReference type="EMBL" id="KAH3658685.1"/>
    </source>
</evidence>
<keyword evidence="19" id="KW-1185">Reference proteome</keyword>
<dbReference type="AlphaFoldDB" id="A0A9P8SY85"/>
<dbReference type="FunFam" id="3.20.20.80:FF:000032">
    <property type="entry name" value="1,3-beta-glucanosyltransferase"/>
    <property type="match status" value="1"/>
</dbReference>
<keyword evidence="13 16" id="KW-0449">Lipoprotein</keyword>
<gene>
    <name evidence="18" type="ORF">OGATHE_006409</name>
</gene>
<keyword evidence="10 16" id="KW-0472">Membrane</keyword>
<dbReference type="SUPFAM" id="SSF56047">
    <property type="entry name" value="Ribosomal protein S8"/>
    <property type="match status" value="1"/>
</dbReference>
<feature type="region of interest" description="Disordered" evidence="17">
    <location>
        <begin position="423"/>
        <end position="455"/>
    </location>
</feature>
<dbReference type="FunFam" id="3.30.1490.10:FF:000002">
    <property type="entry name" value="40S ribosomal protein S15a"/>
    <property type="match status" value="1"/>
</dbReference>
<evidence type="ECO:0000256" key="1">
    <source>
        <dbReference type="ARBA" id="ARBA00004021"/>
    </source>
</evidence>
<keyword evidence="8" id="KW-0732">Signal</keyword>
<reference evidence="18" key="1">
    <citation type="journal article" date="2021" name="Open Biol.">
        <title>Shared evolutionary footprints suggest mitochondrial oxidative damage underlies multiple complex I losses in fungi.</title>
        <authorList>
            <person name="Schikora-Tamarit M.A."/>
            <person name="Marcet-Houben M."/>
            <person name="Nosek J."/>
            <person name="Gabaldon T."/>
        </authorList>
    </citation>
    <scope>NUCLEOTIDE SEQUENCE</scope>
    <source>
        <strain evidence="18">NCAIM Y.01608</strain>
    </source>
</reference>
<dbReference type="InterPro" id="IPR017853">
    <property type="entry name" value="GH"/>
</dbReference>
<proteinExistence type="inferred from homology"/>
<evidence type="ECO:0000256" key="16">
    <source>
        <dbReference type="RuleBase" id="RU361209"/>
    </source>
</evidence>
<organism evidence="18 19">
    <name type="scientific">Ogataea polymorpha</name>
    <dbReference type="NCBI Taxonomy" id="460523"/>
    <lineage>
        <taxon>Eukaryota</taxon>
        <taxon>Fungi</taxon>
        <taxon>Dikarya</taxon>
        <taxon>Ascomycota</taxon>
        <taxon>Saccharomycotina</taxon>
        <taxon>Pichiomycetes</taxon>
        <taxon>Pichiales</taxon>
        <taxon>Pichiaceae</taxon>
        <taxon>Ogataea</taxon>
    </lineage>
</organism>
<evidence type="ECO:0000256" key="4">
    <source>
        <dbReference type="ARBA" id="ARBA00006471"/>
    </source>
</evidence>
<dbReference type="Gene3D" id="3.20.20.80">
    <property type="entry name" value="Glycosidases"/>
    <property type="match status" value="1"/>
</dbReference>
<accession>A0A9P8SY85</accession>
<dbReference type="Pfam" id="PF03198">
    <property type="entry name" value="Glyco_hydro_72"/>
    <property type="match status" value="1"/>
</dbReference>
<dbReference type="GO" id="GO:0003735">
    <property type="term" value="F:structural constituent of ribosome"/>
    <property type="evidence" value="ECO:0007669"/>
    <property type="project" value="InterPro"/>
</dbReference>
<dbReference type="GO" id="GO:0031505">
    <property type="term" value="P:fungal-type cell wall organization"/>
    <property type="evidence" value="ECO:0007669"/>
    <property type="project" value="TreeGrafter"/>
</dbReference>
<keyword evidence="11" id="KW-0325">Glycoprotein</keyword>
<dbReference type="PROSITE" id="PS00053">
    <property type="entry name" value="RIBOSOMAL_S8"/>
    <property type="match status" value="1"/>
</dbReference>
<dbReference type="GO" id="GO:0009277">
    <property type="term" value="C:fungal-type cell wall"/>
    <property type="evidence" value="ECO:0007669"/>
    <property type="project" value="UniProtKB-ARBA"/>
</dbReference>
<evidence type="ECO:0000256" key="14">
    <source>
        <dbReference type="ARBA" id="ARBA00063823"/>
    </source>
</evidence>
<dbReference type="InterPro" id="IPR035987">
    <property type="entry name" value="Ribosomal_uS8_sf"/>
</dbReference>
<evidence type="ECO:0000256" key="6">
    <source>
        <dbReference type="ARBA" id="ARBA00022622"/>
    </source>
</evidence>
<evidence type="ECO:0000256" key="12">
    <source>
        <dbReference type="ARBA" id="ARBA00023274"/>
    </source>
</evidence>
<dbReference type="FunFam" id="3.30.1370.30:FF:000001">
    <property type="entry name" value="40S ribosomal protein S15a"/>
    <property type="match status" value="1"/>
</dbReference>
<evidence type="ECO:0000256" key="8">
    <source>
        <dbReference type="ARBA" id="ARBA00022729"/>
    </source>
</evidence>